<evidence type="ECO:0008006" key="3">
    <source>
        <dbReference type="Google" id="ProtNLM"/>
    </source>
</evidence>
<proteinExistence type="predicted"/>
<dbReference type="InterPro" id="IPR010736">
    <property type="entry name" value="SHIPPO-rpt"/>
</dbReference>
<dbReference type="PANTHER" id="PTHR21580:SF61">
    <property type="entry name" value="AT18965P"/>
    <property type="match status" value="1"/>
</dbReference>
<dbReference type="Pfam" id="PF08561">
    <property type="entry name" value="Ribosomal_L37"/>
    <property type="match status" value="1"/>
</dbReference>
<dbReference type="GO" id="GO:0005856">
    <property type="term" value="C:cytoskeleton"/>
    <property type="evidence" value="ECO:0007669"/>
    <property type="project" value="TreeGrafter"/>
</dbReference>
<organism evidence="1 2">
    <name type="scientific">Leptosia nina</name>
    <dbReference type="NCBI Taxonomy" id="320188"/>
    <lineage>
        <taxon>Eukaryota</taxon>
        <taxon>Metazoa</taxon>
        <taxon>Ecdysozoa</taxon>
        <taxon>Arthropoda</taxon>
        <taxon>Hexapoda</taxon>
        <taxon>Insecta</taxon>
        <taxon>Pterygota</taxon>
        <taxon>Neoptera</taxon>
        <taxon>Endopterygota</taxon>
        <taxon>Lepidoptera</taxon>
        <taxon>Glossata</taxon>
        <taxon>Ditrysia</taxon>
        <taxon>Papilionoidea</taxon>
        <taxon>Pieridae</taxon>
        <taxon>Pierinae</taxon>
        <taxon>Leptosia</taxon>
    </lineage>
</organism>
<comment type="caution">
    <text evidence="1">The sequence shown here is derived from an EMBL/GenBank/DDBJ whole genome shotgun (WGS) entry which is preliminary data.</text>
</comment>
<dbReference type="Pfam" id="PF07004">
    <property type="entry name" value="SHIPPO-rpt"/>
    <property type="match status" value="5"/>
</dbReference>
<accession>A0AAV1JDZ8</accession>
<dbReference type="AlphaFoldDB" id="A0AAV1JDZ8"/>
<dbReference type="PANTHER" id="PTHR21580">
    <property type="entry name" value="SHIPPO-1-RELATED"/>
    <property type="match status" value="1"/>
</dbReference>
<name>A0AAV1JDZ8_9NEOP</name>
<sequence length="357" mass="38858">MLNNLTHLMFPLTLRTLTVRSQLVLSNSFHTSTLNYAVKKTTSAAGGVLGLGKGKRKGGKVSAMEKKTLPVESDPEKLVNFVCGSNIYVTGEDVKIKPDSEYPDWLWTLNTGAPPRIEDLDPNTKEYWKRVRAAGPGPGAYKLPTTVGFPDHDPSRNRSPMYSFGMNAGGRFKQLGPGPAYKIDRITRDGLISSPAWSFGARLPGRPALRIPGPGAHAPERCPPMRDPRAPQYSMGARLGFALKRPGPAPNAYALRLGPGTPAYTMGARVGFNLKPRSPGPAVYFQRDTDVYRNRAPIYSLAARSEGAGKATKTPGPAAYPPNLYNTKKNPYAYSFGTKHADYACPMIIKEDTMDCL</sequence>
<dbReference type="InterPro" id="IPR051291">
    <property type="entry name" value="CIMAP"/>
</dbReference>
<dbReference type="InterPro" id="IPR013870">
    <property type="entry name" value="Ribosomal_mL54"/>
</dbReference>
<protein>
    <recommendedName>
        <fullName evidence="3">Mitochondrial ribosomal protein L54</fullName>
    </recommendedName>
</protein>
<dbReference type="Proteomes" id="UP001497472">
    <property type="component" value="Unassembled WGS sequence"/>
</dbReference>
<evidence type="ECO:0000313" key="2">
    <source>
        <dbReference type="Proteomes" id="UP001497472"/>
    </source>
</evidence>
<dbReference type="EMBL" id="CAVLEF010000009">
    <property type="protein sequence ID" value="CAK1547550.1"/>
    <property type="molecule type" value="Genomic_DNA"/>
</dbReference>
<evidence type="ECO:0000313" key="1">
    <source>
        <dbReference type="EMBL" id="CAK1547550.1"/>
    </source>
</evidence>
<gene>
    <name evidence="1" type="ORF">LNINA_LOCUS7017</name>
</gene>
<keyword evidence="2" id="KW-1185">Reference proteome</keyword>
<reference evidence="1 2" key="1">
    <citation type="submission" date="2023-11" db="EMBL/GenBank/DDBJ databases">
        <authorList>
            <person name="Okamura Y."/>
        </authorList>
    </citation>
    <scope>NUCLEOTIDE SEQUENCE [LARGE SCALE GENOMIC DNA]</scope>
</reference>